<dbReference type="EMBL" id="SGJB01000006">
    <property type="protein sequence ID" value="TQQ84928.1"/>
    <property type="molecule type" value="Genomic_DNA"/>
</dbReference>
<dbReference type="InterPro" id="IPR013096">
    <property type="entry name" value="Cupin_2"/>
</dbReference>
<feature type="domain" description="HTH cro/C1-type" evidence="2">
    <location>
        <begin position="7"/>
        <end position="61"/>
    </location>
</feature>
<evidence type="ECO:0000256" key="1">
    <source>
        <dbReference type="ARBA" id="ARBA00023125"/>
    </source>
</evidence>
<dbReference type="Proteomes" id="UP000317863">
    <property type="component" value="Unassembled WGS sequence"/>
</dbReference>
<dbReference type="GO" id="GO:0003700">
    <property type="term" value="F:DNA-binding transcription factor activity"/>
    <property type="evidence" value="ECO:0007669"/>
    <property type="project" value="TreeGrafter"/>
</dbReference>
<comment type="caution">
    <text evidence="3">The sequence shown here is derived from an EMBL/GenBank/DDBJ whole genome shotgun (WGS) entry which is preliminary data.</text>
</comment>
<dbReference type="InterPro" id="IPR001387">
    <property type="entry name" value="Cro/C1-type_HTH"/>
</dbReference>
<dbReference type="CDD" id="cd00093">
    <property type="entry name" value="HTH_XRE"/>
    <property type="match status" value="1"/>
</dbReference>
<protein>
    <submittedName>
        <fullName evidence="3">Cupin domain-containing protein</fullName>
    </submittedName>
</protein>
<dbReference type="RefSeq" id="WP_142535758.1">
    <property type="nucleotide sequence ID" value="NZ_SGJB01000006.1"/>
</dbReference>
<dbReference type="Pfam" id="PF07883">
    <property type="entry name" value="Cupin_2"/>
    <property type="match status" value="1"/>
</dbReference>
<dbReference type="InterPro" id="IPR014710">
    <property type="entry name" value="RmlC-like_jellyroll"/>
</dbReference>
<dbReference type="GO" id="GO:0005829">
    <property type="term" value="C:cytosol"/>
    <property type="evidence" value="ECO:0007669"/>
    <property type="project" value="TreeGrafter"/>
</dbReference>
<dbReference type="PANTHER" id="PTHR46797">
    <property type="entry name" value="HTH-TYPE TRANSCRIPTIONAL REGULATOR"/>
    <property type="match status" value="1"/>
</dbReference>
<dbReference type="AlphaFoldDB" id="A0A544QW56"/>
<evidence type="ECO:0000313" key="4">
    <source>
        <dbReference type="Proteomes" id="UP000317863"/>
    </source>
</evidence>
<dbReference type="PANTHER" id="PTHR46797:SF2">
    <property type="entry name" value="TRANSCRIPTIONAL REGULATOR"/>
    <property type="match status" value="1"/>
</dbReference>
<gene>
    <name evidence="3" type="ORF">EXD82_04140</name>
</gene>
<dbReference type="InterPro" id="IPR011051">
    <property type="entry name" value="RmlC_Cupin_sf"/>
</dbReference>
<dbReference type="InterPro" id="IPR010982">
    <property type="entry name" value="Lambda_DNA-bd_dom_sf"/>
</dbReference>
<reference evidence="3 4" key="1">
    <citation type="submission" date="2019-02" db="EMBL/GenBank/DDBJ databases">
        <title>Peptostreptococcaceae bacterium ZHW00191 nov., a new bacterium isolated from the human gut.</title>
        <authorList>
            <person name="Zhou H.-W."/>
            <person name="Chen X.-J."/>
        </authorList>
    </citation>
    <scope>NUCLEOTIDE SEQUENCE [LARGE SCALE GENOMIC DNA]</scope>
    <source>
        <strain evidence="3 4">ZHW00191</strain>
    </source>
</reference>
<evidence type="ECO:0000259" key="2">
    <source>
        <dbReference type="PROSITE" id="PS50943"/>
    </source>
</evidence>
<accession>A0A544QW56</accession>
<organism evidence="3 4">
    <name type="scientific">Peptacetobacter hominis</name>
    <dbReference type="NCBI Taxonomy" id="2743610"/>
    <lineage>
        <taxon>Bacteria</taxon>
        <taxon>Bacillati</taxon>
        <taxon>Bacillota</taxon>
        <taxon>Clostridia</taxon>
        <taxon>Peptostreptococcales</taxon>
        <taxon>Peptostreptococcaceae</taxon>
        <taxon>Peptacetobacter</taxon>
    </lineage>
</organism>
<dbReference type="SUPFAM" id="SSF51182">
    <property type="entry name" value="RmlC-like cupins"/>
    <property type="match status" value="1"/>
</dbReference>
<name>A0A544QW56_9FIRM</name>
<keyword evidence="1" id="KW-0238">DNA-binding</keyword>
<dbReference type="InterPro" id="IPR050807">
    <property type="entry name" value="TransReg_Diox_bact_type"/>
</dbReference>
<dbReference type="CDD" id="cd02209">
    <property type="entry name" value="cupin_XRE_C"/>
    <property type="match status" value="1"/>
</dbReference>
<keyword evidence="4" id="KW-1185">Reference proteome</keyword>
<dbReference type="SMART" id="SM00530">
    <property type="entry name" value="HTH_XRE"/>
    <property type="match status" value="1"/>
</dbReference>
<dbReference type="OrthoDB" id="9814553at2"/>
<dbReference type="PROSITE" id="PS50943">
    <property type="entry name" value="HTH_CROC1"/>
    <property type="match status" value="1"/>
</dbReference>
<evidence type="ECO:0000313" key="3">
    <source>
        <dbReference type="EMBL" id="TQQ84928.1"/>
    </source>
</evidence>
<dbReference type="SUPFAM" id="SSF47413">
    <property type="entry name" value="lambda repressor-like DNA-binding domains"/>
    <property type="match status" value="1"/>
</dbReference>
<dbReference type="Gene3D" id="1.10.260.40">
    <property type="entry name" value="lambda repressor-like DNA-binding domains"/>
    <property type="match status" value="1"/>
</dbReference>
<dbReference type="GO" id="GO:0003677">
    <property type="term" value="F:DNA binding"/>
    <property type="evidence" value="ECO:0007669"/>
    <property type="project" value="UniProtKB-KW"/>
</dbReference>
<proteinExistence type="predicted"/>
<dbReference type="Gene3D" id="2.60.120.10">
    <property type="entry name" value="Jelly Rolls"/>
    <property type="match status" value="1"/>
</dbReference>
<sequence length="179" mass="20556">MEIGKKIKRLRIEKQLTQEELANRCELSKGFISQLENDLTSPSIATLIDILEILGTNLKEFFSDTESEKIVFVKDDMFETEDEDLGYEFKWLVPNSQKNEMEPVIVTIMPGGRYKEEKPHEGEEFGYVLAGSVYLHLGEKSLKVRKGESFYFKPKAKHYLANEGKTVAKVLWVSTPPTF</sequence>
<dbReference type="Pfam" id="PF01381">
    <property type="entry name" value="HTH_3"/>
    <property type="match status" value="1"/>
</dbReference>